<dbReference type="EMBL" id="JACYFG010000007">
    <property type="protein sequence ID" value="MBD5779136.1"/>
    <property type="molecule type" value="Genomic_DNA"/>
</dbReference>
<dbReference type="InterPro" id="IPR024284">
    <property type="entry name" value="DUF3826"/>
</dbReference>
<evidence type="ECO:0000313" key="2">
    <source>
        <dbReference type="EMBL" id="MBD5779136.1"/>
    </source>
</evidence>
<proteinExistence type="predicted"/>
<feature type="chain" id="PRO_5037588874" evidence="1">
    <location>
        <begin position="25"/>
        <end position="211"/>
    </location>
</feature>
<gene>
    <name evidence="2" type="ORF">IEN85_06495</name>
</gene>
<sequence length="211" mass="23882">MLDKRNIAILLLSALLGFSPASQAADTPTPAEKASSIIKPMRFMDTEQSERAIELTANYLKDIATISQQRSKELSAIGDAPDAAPEIHEQTADAWKKHRRLAIALRDAYVAQLNTLMVPGRVDRVKDGLTSDWYQLELQRFDRLAPDLTYPERAHIVGLLVEMRENAMLEVEPKLQLQWAHKYRGIINNYIAAQGYDFHALAKTYRETYGD</sequence>
<comment type="caution">
    <text evidence="2">The sequence shown here is derived from an EMBL/GenBank/DDBJ whole genome shotgun (WGS) entry which is preliminary data.</text>
</comment>
<dbReference type="Pfam" id="PF12875">
    <property type="entry name" value="DUF3826"/>
    <property type="match status" value="1"/>
</dbReference>
<keyword evidence="3" id="KW-1185">Reference proteome</keyword>
<accession>A0A927F8E2</accession>
<keyword evidence="1" id="KW-0732">Signal</keyword>
<evidence type="ECO:0000256" key="1">
    <source>
        <dbReference type="SAM" id="SignalP"/>
    </source>
</evidence>
<dbReference type="AlphaFoldDB" id="A0A927F8E2"/>
<reference evidence="2" key="1">
    <citation type="submission" date="2020-09" db="EMBL/GenBank/DDBJ databases">
        <title>Pelagicoccus enzymogenes sp. nov. with an EPS production, isolated from marine sediment.</title>
        <authorList>
            <person name="Feng X."/>
        </authorList>
    </citation>
    <scope>NUCLEOTIDE SEQUENCE</scope>
    <source>
        <strain evidence="2">NFK12</strain>
    </source>
</reference>
<evidence type="ECO:0000313" key="3">
    <source>
        <dbReference type="Proteomes" id="UP000622317"/>
    </source>
</evidence>
<name>A0A927F8E2_9BACT</name>
<protein>
    <submittedName>
        <fullName evidence="2">DUF3826 domain-containing protein</fullName>
    </submittedName>
</protein>
<feature type="signal peptide" evidence="1">
    <location>
        <begin position="1"/>
        <end position="24"/>
    </location>
</feature>
<organism evidence="2 3">
    <name type="scientific">Pelagicoccus enzymogenes</name>
    <dbReference type="NCBI Taxonomy" id="2773457"/>
    <lineage>
        <taxon>Bacteria</taxon>
        <taxon>Pseudomonadati</taxon>
        <taxon>Verrucomicrobiota</taxon>
        <taxon>Opitutia</taxon>
        <taxon>Puniceicoccales</taxon>
        <taxon>Pelagicoccaceae</taxon>
        <taxon>Pelagicoccus</taxon>
    </lineage>
</organism>
<dbReference type="RefSeq" id="WP_191616275.1">
    <property type="nucleotide sequence ID" value="NZ_JACYFG010000007.1"/>
</dbReference>
<dbReference type="Proteomes" id="UP000622317">
    <property type="component" value="Unassembled WGS sequence"/>
</dbReference>